<dbReference type="GeneID" id="54303375"/>
<dbReference type="InterPro" id="IPR013320">
    <property type="entry name" value="ConA-like_dom_sf"/>
</dbReference>
<dbReference type="OrthoDB" id="202537at2759"/>
<dbReference type="InterPro" id="IPR001362">
    <property type="entry name" value="Glyco_hydro_32"/>
</dbReference>
<keyword evidence="2 4" id="KW-0378">Hydrolase</keyword>
<dbReference type="RefSeq" id="XP_033391699.1">
    <property type="nucleotide sequence ID" value="XM_033545869.1"/>
</dbReference>
<evidence type="ECO:0000256" key="2">
    <source>
        <dbReference type="ARBA" id="ARBA00022801"/>
    </source>
</evidence>
<dbReference type="GO" id="GO:0004575">
    <property type="term" value="F:sucrose alpha-glucosidase activity"/>
    <property type="evidence" value="ECO:0007669"/>
    <property type="project" value="TreeGrafter"/>
</dbReference>
<dbReference type="Proteomes" id="UP000799438">
    <property type="component" value="Unassembled WGS sequence"/>
</dbReference>
<evidence type="ECO:0000259" key="5">
    <source>
        <dbReference type="Pfam" id="PF00251"/>
    </source>
</evidence>
<evidence type="ECO:0000259" key="6">
    <source>
        <dbReference type="Pfam" id="PF08244"/>
    </source>
</evidence>
<evidence type="ECO:0000313" key="8">
    <source>
        <dbReference type="Proteomes" id="UP000799438"/>
    </source>
</evidence>
<dbReference type="Gene3D" id="2.60.120.560">
    <property type="entry name" value="Exo-inulinase, domain 1"/>
    <property type="match status" value="1"/>
</dbReference>
<dbReference type="SUPFAM" id="SSF75005">
    <property type="entry name" value="Arabinanase/levansucrase/invertase"/>
    <property type="match status" value="1"/>
</dbReference>
<dbReference type="InterPro" id="IPR013189">
    <property type="entry name" value="Glyco_hydro_32_C"/>
</dbReference>
<dbReference type="Gene3D" id="2.115.10.20">
    <property type="entry name" value="Glycosyl hydrolase domain, family 43"/>
    <property type="match status" value="1"/>
</dbReference>
<dbReference type="CDD" id="cd18621">
    <property type="entry name" value="GH32_XdINV-like"/>
    <property type="match status" value="1"/>
</dbReference>
<reference evidence="7" key="1">
    <citation type="journal article" date="2020" name="Stud. Mycol.">
        <title>101 Dothideomycetes genomes: a test case for predicting lifestyles and emergence of pathogens.</title>
        <authorList>
            <person name="Haridas S."/>
            <person name="Albert R."/>
            <person name="Binder M."/>
            <person name="Bloem J."/>
            <person name="Labutti K."/>
            <person name="Salamov A."/>
            <person name="Andreopoulos B."/>
            <person name="Baker S."/>
            <person name="Barry K."/>
            <person name="Bills G."/>
            <person name="Bluhm B."/>
            <person name="Cannon C."/>
            <person name="Castanera R."/>
            <person name="Culley D."/>
            <person name="Daum C."/>
            <person name="Ezra D."/>
            <person name="Gonzalez J."/>
            <person name="Henrissat B."/>
            <person name="Kuo A."/>
            <person name="Liang C."/>
            <person name="Lipzen A."/>
            <person name="Lutzoni F."/>
            <person name="Magnuson J."/>
            <person name="Mondo S."/>
            <person name="Nolan M."/>
            <person name="Ohm R."/>
            <person name="Pangilinan J."/>
            <person name="Park H.-J."/>
            <person name="Ramirez L."/>
            <person name="Alfaro M."/>
            <person name="Sun H."/>
            <person name="Tritt A."/>
            <person name="Yoshinaga Y."/>
            <person name="Zwiers L.-H."/>
            <person name="Turgeon B."/>
            <person name="Goodwin S."/>
            <person name="Spatafora J."/>
            <person name="Crous P."/>
            <person name="Grigoriev I."/>
        </authorList>
    </citation>
    <scope>NUCLEOTIDE SEQUENCE</scope>
    <source>
        <strain evidence="7">CBS 121167</strain>
    </source>
</reference>
<dbReference type="AlphaFoldDB" id="A0A6A6AZT8"/>
<dbReference type="InterPro" id="IPR023296">
    <property type="entry name" value="Glyco_hydro_beta-prop_sf"/>
</dbReference>
<dbReference type="Pfam" id="PF08244">
    <property type="entry name" value="Glyco_hydro_32C"/>
    <property type="match status" value="1"/>
</dbReference>
<dbReference type="InterPro" id="IPR013148">
    <property type="entry name" value="Glyco_hydro_32_N"/>
</dbReference>
<dbReference type="PANTHER" id="PTHR42800:SF3">
    <property type="entry name" value="GLYCOSYL HYDROLASE FAMILY 32 N-TERMINAL DOMAIN-CONTAINING PROTEIN"/>
    <property type="match status" value="1"/>
</dbReference>
<proteinExistence type="inferred from homology"/>
<dbReference type="SMART" id="SM00640">
    <property type="entry name" value="Glyco_32"/>
    <property type="match status" value="1"/>
</dbReference>
<organism evidence="7 8">
    <name type="scientific">Aplosporella prunicola CBS 121167</name>
    <dbReference type="NCBI Taxonomy" id="1176127"/>
    <lineage>
        <taxon>Eukaryota</taxon>
        <taxon>Fungi</taxon>
        <taxon>Dikarya</taxon>
        <taxon>Ascomycota</taxon>
        <taxon>Pezizomycotina</taxon>
        <taxon>Dothideomycetes</taxon>
        <taxon>Dothideomycetes incertae sedis</taxon>
        <taxon>Botryosphaeriales</taxon>
        <taxon>Aplosporellaceae</taxon>
        <taxon>Aplosporella</taxon>
    </lineage>
</organism>
<keyword evidence="8" id="KW-1185">Reference proteome</keyword>
<keyword evidence="3 4" id="KW-0326">Glycosidase</keyword>
<gene>
    <name evidence="7" type="ORF">K452DRAFT_354145</name>
</gene>
<sequence length="579" mass="64177">MVQVLSRWRPVFHCISNHSWLNDPCAPGYDPTTDTYHLAFQWNPNGAQWADMAWGKSTSTDVVSWKTSTKPCLDRDTPYDKLGVFTGCFRATGINGAADGTLTYLYTAVSKLPIHHSLPYNYGSETLAIATSKDGGNTWTKLESNPILPGPPSEINVTGWRDPYVCTWPSLSKALNGSEEALYGIISGGVVGKGPTSFVYSVDRSDLTQWRFLGPAIDVGLNFSPSRWTGDQGVNWEVTNFMTLANESRSRTQDFLIFGAEDCRARYAQEGSLRPNRGQLWLAADVRPQDGSAPSAPFLEYRYGGVFDHGLCYAANGFYDPKTEQQIVFGWVTEDDLPVDLQIEQNWSGCLSLPRVVSLMTIDNVVRARASELESITSINAESGSNGTKTVSTMRISPDKRLEALRGAAKKEELSQVSLGPVKEGQLQLPLLTSRWELEAEFAVSNHCQNVGIVIHHSKDLDMQTRLYWSPSSEDFIIERPNLTISKRTIQFQKESAPHTLFTVRSAGGEMEEKLRVHAFYDGSVLEVYVNERTVITTRVYTLEERCFGLGFFAEEADGAQGVPATLTKATVWDGLVAE</sequence>
<evidence type="ECO:0000256" key="3">
    <source>
        <dbReference type="ARBA" id="ARBA00023295"/>
    </source>
</evidence>
<dbReference type="SUPFAM" id="SSF49899">
    <property type="entry name" value="Concanavalin A-like lectins/glucanases"/>
    <property type="match status" value="1"/>
</dbReference>
<dbReference type="EMBL" id="ML995540">
    <property type="protein sequence ID" value="KAF2135981.1"/>
    <property type="molecule type" value="Genomic_DNA"/>
</dbReference>
<dbReference type="GO" id="GO:0005987">
    <property type="term" value="P:sucrose catabolic process"/>
    <property type="evidence" value="ECO:0007669"/>
    <property type="project" value="TreeGrafter"/>
</dbReference>
<comment type="similarity">
    <text evidence="1 4">Belongs to the glycosyl hydrolase 32 family.</text>
</comment>
<feature type="domain" description="Glycosyl hydrolase family 32 C-terminal" evidence="6">
    <location>
        <begin position="402"/>
        <end position="574"/>
    </location>
</feature>
<name>A0A6A6AZT8_9PEZI</name>
<protein>
    <submittedName>
        <fullName evidence="7">Glycoside hydrolase family 32 protein</fullName>
    </submittedName>
</protein>
<evidence type="ECO:0000256" key="1">
    <source>
        <dbReference type="ARBA" id="ARBA00009902"/>
    </source>
</evidence>
<evidence type="ECO:0000313" key="7">
    <source>
        <dbReference type="EMBL" id="KAF2135981.1"/>
    </source>
</evidence>
<evidence type="ECO:0000256" key="4">
    <source>
        <dbReference type="RuleBase" id="RU362110"/>
    </source>
</evidence>
<dbReference type="GO" id="GO:0005737">
    <property type="term" value="C:cytoplasm"/>
    <property type="evidence" value="ECO:0007669"/>
    <property type="project" value="TreeGrafter"/>
</dbReference>
<feature type="domain" description="Glycosyl hydrolase family 32 N-terminal" evidence="5">
    <location>
        <begin position="13"/>
        <end position="361"/>
    </location>
</feature>
<accession>A0A6A6AZT8</accession>
<dbReference type="Pfam" id="PF00251">
    <property type="entry name" value="Glyco_hydro_32N"/>
    <property type="match status" value="1"/>
</dbReference>
<dbReference type="PANTHER" id="PTHR42800">
    <property type="entry name" value="EXOINULINASE INUD (AFU_ORTHOLOGUE AFUA_5G00480)"/>
    <property type="match status" value="1"/>
</dbReference>